<organism evidence="1">
    <name type="scientific">marine sediment metagenome</name>
    <dbReference type="NCBI Taxonomy" id="412755"/>
    <lineage>
        <taxon>unclassified sequences</taxon>
        <taxon>metagenomes</taxon>
        <taxon>ecological metagenomes</taxon>
    </lineage>
</organism>
<reference evidence="1" key="1">
    <citation type="journal article" date="2014" name="Front. Microbiol.">
        <title>High frequency of phylogenetically diverse reductive dehalogenase-homologous genes in deep subseafloor sedimentary metagenomes.</title>
        <authorList>
            <person name="Kawai M."/>
            <person name="Futagami T."/>
            <person name="Toyoda A."/>
            <person name="Takaki Y."/>
            <person name="Nishi S."/>
            <person name="Hori S."/>
            <person name="Arai W."/>
            <person name="Tsubouchi T."/>
            <person name="Morono Y."/>
            <person name="Uchiyama I."/>
            <person name="Ito T."/>
            <person name="Fujiyama A."/>
            <person name="Inagaki F."/>
            <person name="Takami H."/>
        </authorList>
    </citation>
    <scope>NUCLEOTIDE SEQUENCE</scope>
    <source>
        <strain evidence="1">Expedition CK06-06</strain>
    </source>
</reference>
<dbReference type="EMBL" id="BARU01003683">
    <property type="protein sequence ID" value="GAH26289.1"/>
    <property type="molecule type" value="Genomic_DNA"/>
</dbReference>
<evidence type="ECO:0000313" key="1">
    <source>
        <dbReference type="EMBL" id="GAH26289.1"/>
    </source>
</evidence>
<proteinExistence type="predicted"/>
<sequence length="126" mass="14631">MRLKILIYMNNQSSKIEEIIRNANKKFIEEDLTNFLKISSYTLNKEAIIEAKDFIISYISDFCEDIKEIEGEINPLLLAKVKGKIKDSLLIYMMYDTQPVNKENKWISNPFGAEVTQLPKPLDRLG</sequence>
<dbReference type="Gene3D" id="3.40.630.10">
    <property type="entry name" value="Zn peptidases"/>
    <property type="match status" value="1"/>
</dbReference>
<feature type="non-terminal residue" evidence="1">
    <location>
        <position position="126"/>
    </location>
</feature>
<protein>
    <submittedName>
        <fullName evidence="1">Uncharacterized protein</fullName>
    </submittedName>
</protein>
<dbReference type="SUPFAM" id="SSF53187">
    <property type="entry name" value="Zn-dependent exopeptidases"/>
    <property type="match status" value="1"/>
</dbReference>
<dbReference type="AlphaFoldDB" id="X1FA61"/>
<comment type="caution">
    <text evidence="1">The sequence shown here is derived from an EMBL/GenBank/DDBJ whole genome shotgun (WGS) entry which is preliminary data.</text>
</comment>
<gene>
    <name evidence="1" type="ORF">S03H2_07826</name>
</gene>
<accession>X1FA61</accession>
<name>X1FA61_9ZZZZ</name>